<protein>
    <submittedName>
        <fullName evidence="1">Glycine-rich domain-containing protein-like</fullName>
    </submittedName>
</protein>
<organism evidence="1 2">
    <name type="scientific">Larkinella bovis</name>
    <dbReference type="NCBI Taxonomy" id="683041"/>
    <lineage>
        <taxon>Bacteria</taxon>
        <taxon>Pseudomonadati</taxon>
        <taxon>Bacteroidota</taxon>
        <taxon>Cytophagia</taxon>
        <taxon>Cytophagales</taxon>
        <taxon>Spirosomataceae</taxon>
        <taxon>Larkinella</taxon>
    </lineage>
</organism>
<gene>
    <name evidence="1" type="ORF">ACFPMF_16025</name>
</gene>
<sequence length="141" mass="17258">MNTSVEATRQIQLSINFQERPIKRLLFWQDDKLRRVVALNRYKKFLFLIKKYPNQKFIPTVDIDYYWHQHLESPVSYYNDCINIFGNILSHNGGFGRNRNERQQWKELFQKTSYLWQLEYNEPYKTNVFCKAKYCTSEVRN</sequence>
<evidence type="ECO:0000313" key="2">
    <source>
        <dbReference type="Proteomes" id="UP001596106"/>
    </source>
</evidence>
<dbReference type="InterPro" id="IPR009836">
    <property type="entry name" value="GRDP-like"/>
</dbReference>
<dbReference type="Proteomes" id="UP001596106">
    <property type="component" value="Unassembled WGS sequence"/>
</dbReference>
<dbReference type="EMBL" id="JBHSMA010000004">
    <property type="protein sequence ID" value="MFC5410830.1"/>
    <property type="molecule type" value="Genomic_DNA"/>
</dbReference>
<keyword evidence="2" id="KW-1185">Reference proteome</keyword>
<evidence type="ECO:0000313" key="1">
    <source>
        <dbReference type="EMBL" id="MFC5410830.1"/>
    </source>
</evidence>
<dbReference type="Pfam" id="PF07173">
    <property type="entry name" value="GRDP-like"/>
    <property type="match status" value="1"/>
</dbReference>
<proteinExistence type="predicted"/>
<name>A0ABW0IBF5_9BACT</name>
<accession>A0ABW0IBF5</accession>
<dbReference type="PANTHER" id="PTHR34365">
    <property type="entry name" value="ENOLASE (DUF1399)"/>
    <property type="match status" value="1"/>
</dbReference>
<reference evidence="2" key="1">
    <citation type="journal article" date="2019" name="Int. J. Syst. Evol. Microbiol.">
        <title>The Global Catalogue of Microorganisms (GCM) 10K type strain sequencing project: providing services to taxonomists for standard genome sequencing and annotation.</title>
        <authorList>
            <consortium name="The Broad Institute Genomics Platform"/>
            <consortium name="The Broad Institute Genome Sequencing Center for Infectious Disease"/>
            <person name="Wu L."/>
            <person name="Ma J."/>
        </authorList>
    </citation>
    <scope>NUCLEOTIDE SEQUENCE [LARGE SCALE GENOMIC DNA]</scope>
    <source>
        <strain evidence="2">CCUG 55250</strain>
    </source>
</reference>
<comment type="caution">
    <text evidence="1">The sequence shown here is derived from an EMBL/GenBank/DDBJ whole genome shotgun (WGS) entry which is preliminary data.</text>
</comment>
<dbReference type="PANTHER" id="PTHR34365:SF7">
    <property type="entry name" value="GLYCINE-RICH DOMAIN-CONTAINING PROTEIN 1"/>
    <property type="match status" value="1"/>
</dbReference>
<dbReference type="RefSeq" id="WP_379846916.1">
    <property type="nucleotide sequence ID" value="NZ_JBHSMA010000004.1"/>
</dbReference>